<keyword evidence="2" id="KW-1185">Reference proteome</keyword>
<protein>
    <submittedName>
        <fullName evidence="1">1361_t:CDS:1</fullName>
    </submittedName>
</protein>
<dbReference type="Proteomes" id="UP000789525">
    <property type="component" value="Unassembled WGS sequence"/>
</dbReference>
<evidence type="ECO:0000313" key="2">
    <source>
        <dbReference type="Proteomes" id="UP000789525"/>
    </source>
</evidence>
<dbReference type="EMBL" id="CAJVPT010032320">
    <property type="protein sequence ID" value="CAG8701007.1"/>
    <property type="molecule type" value="Genomic_DNA"/>
</dbReference>
<gene>
    <name evidence="1" type="ORF">ACOLOM_LOCUS10242</name>
</gene>
<organism evidence="1 2">
    <name type="scientific">Acaulospora colombiana</name>
    <dbReference type="NCBI Taxonomy" id="27376"/>
    <lineage>
        <taxon>Eukaryota</taxon>
        <taxon>Fungi</taxon>
        <taxon>Fungi incertae sedis</taxon>
        <taxon>Mucoromycota</taxon>
        <taxon>Glomeromycotina</taxon>
        <taxon>Glomeromycetes</taxon>
        <taxon>Diversisporales</taxon>
        <taxon>Acaulosporaceae</taxon>
        <taxon>Acaulospora</taxon>
    </lineage>
</organism>
<proteinExistence type="predicted"/>
<feature type="non-terminal residue" evidence="1">
    <location>
        <position position="1"/>
    </location>
</feature>
<reference evidence="1" key="1">
    <citation type="submission" date="2021-06" db="EMBL/GenBank/DDBJ databases">
        <authorList>
            <person name="Kallberg Y."/>
            <person name="Tangrot J."/>
            <person name="Rosling A."/>
        </authorList>
    </citation>
    <scope>NUCLEOTIDE SEQUENCE</scope>
    <source>
        <strain evidence="1">CL356</strain>
    </source>
</reference>
<evidence type="ECO:0000313" key="1">
    <source>
        <dbReference type="EMBL" id="CAG8701007.1"/>
    </source>
</evidence>
<sequence length="226" mass="24998">EQLIALYRGGVLYLFDDSGVQIIQPEKYQTVKEYTCQPTLQKSTPNIQGLSLAASPTKIIEYDSSGVLEIEELFAGGSKHGIIQGLQDFLQRLSPPFPPSKQHFIFVVPENLKFFSCQHSTEGFLQIHAPYIAKVSVESTADKSTDYVGIQLSLHRLQLLPLHYTIPFGVESTPVDKSRGSSAGEHPPRVWASRVRSPVTTLLIPLIPFHGQDGSTERSELVQPAT</sequence>
<comment type="caution">
    <text evidence="1">The sequence shown here is derived from an EMBL/GenBank/DDBJ whole genome shotgun (WGS) entry which is preliminary data.</text>
</comment>
<accession>A0ACA9PHM0</accession>
<name>A0ACA9PHM0_9GLOM</name>